<dbReference type="InterPro" id="IPR013154">
    <property type="entry name" value="ADH-like_N"/>
</dbReference>
<dbReference type="SUPFAM" id="SSF50129">
    <property type="entry name" value="GroES-like"/>
    <property type="match status" value="1"/>
</dbReference>
<name>A0A6S6PEF7_9MYCO</name>
<keyword evidence="1" id="KW-0521">NADP</keyword>
<dbReference type="EMBL" id="AP023287">
    <property type="protein sequence ID" value="BCI56061.1"/>
    <property type="molecule type" value="Genomic_DNA"/>
</dbReference>
<dbReference type="GO" id="GO:0016651">
    <property type="term" value="F:oxidoreductase activity, acting on NAD(P)H"/>
    <property type="evidence" value="ECO:0007669"/>
    <property type="project" value="TreeGrafter"/>
</dbReference>
<dbReference type="PANTHER" id="PTHR48106:SF18">
    <property type="entry name" value="QUINONE OXIDOREDUCTASE PIG3"/>
    <property type="match status" value="1"/>
</dbReference>
<dbReference type="InterPro" id="IPR011032">
    <property type="entry name" value="GroES-like_sf"/>
</dbReference>
<gene>
    <name evidence="4" type="ORF">NIIDNTM18_53390</name>
</gene>
<keyword evidence="2" id="KW-0560">Oxidoreductase</keyword>
<dbReference type="Gene3D" id="3.40.50.720">
    <property type="entry name" value="NAD(P)-binding Rossmann-like Domain"/>
    <property type="match status" value="1"/>
</dbReference>
<organism evidence="4 5">
    <name type="scientific">Mycolicibacterium litorale</name>
    <dbReference type="NCBI Taxonomy" id="758802"/>
    <lineage>
        <taxon>Bacteria</taxon>
        <taxon>Bacillati</taxon>
        <taxon>Actinomycetota</taxon>
        <taxon>Actinomycetes</taxon>
        <taxon>Mycobacteriales</taxon>
        <taxon>Mycobacteriaceae</taxon>
        <taxon>Mycolicibacterium</taxon>
    </lineage>
</organism>
<dbReference type="Proteomes" id="UP000515734">
    <property type="component" value="Chromosome"/>
</dbReference>
<evidence type="ECO:0000313" key="5">
    <source>
        <dbReference type="Proteomes" id="UP000515734"/>
    </source>
</evidence>
<dbReference type="InterPro" id="IPR036291">
    <property type="entry name" value="NAD(P)-bd_dom_sf"/>
</dbReference>
<accession>A0A6S6PEF7</accession>
<reference evidence="4 5" key="1">
    <citation type="submission" date="2020-07" db="EMBL/GenBank/DDBJ databases">
        <title>Complete genome sequence of Mycolicibacterium litorale like strain isolated from cardiac implantable electronic device infection.</title>
        <authorList>
            <person name="Fukano H."/>
            <person name="Miyama H."/>
            <person name="Hoshino Y."/>
        </authorList>
    </citation>
    <scope>NUCLEOTIDE SEQUENCE [LARGE SCALE GENOMIC DNA]</scope>
    <source>
        <strain evidence="4 5">NIIDNTM18</strain>
    </source>
</reference>
<dbReference type="AlphaFoldDB" id="A0A6S6PEF7"/>
<dbReference type="CDD" id="cd05289">
    <property type="entry name" value="MDR_like_2"/>
    <property type="match status" value="1"/>
</dbReference>
<sequence length="347" mass="36415">MLSKGLRYEDLGRRVHLREYLEVLLRTRRSERIVKAVGLHRFGGPEVLRVLDLPAPQAGPGEVRIRVHAAAVNPTDVLLRTGGHAVRMAGRRPPYVPGMDAAGVIDQLGPGTDERFTVGQRVIALVLFTGAGGGAYAEQVVVPAASVVPAPAGADFFEASTLLMNAMTARLALDEMALPAGRTVAVTGAAGAVGGYAVQLAKADGLTVIADAAPHDTDLVRSLGADHVVERGPDVADRIRALVRSGVPGLVDGAMQTTEVVPAVADGGTLIQIRGWAGPAERGIRVCPVMVGDHLTDTGHLDRLRRQAEDGTLMLRVAEVLPAEDAARAHRMLEAGGVRGRLVLDFG</sequence>
<dbReference type="Pfam" id="PF13602">
    <property type="entry name" value="ADH_zinc_N_2"/>
    <property type="match status" value="1"/>
</dbReference>
<dbReference type="SMART" id="SM00829">
    <property type="entry name" value="PKS_ER"/>
    <property type="match status" value="1"/>
</dbReference>
<dbReference type="Pfam" id="PF08240">
    <property type="entry name" value="ADH_N"/>
    <property type="match status" value="1"/>
</dbReference>
<dbReference type="InterPro" id="IPR020843">
    <property type="entry name" value="ER"/>
</dbReference>
<evidence type="ECO:0000256" key="1">
    <source>
        <dbReference type="ARBA" id="ARBA00022857"/>
    </source>
</evidence>
<dbReference type="Gene3D" id="3.90.180.10">
    <property type="entry name" value="Medium-chain alcohol dehydrogenases, catalytic domain"/>
    <property type="match status" value="1"/>
</dbReference>
<proteinExistence type="predicted"/>
<evidence type="ECO:0000256" key="2">
    <source>
        <dbReference type="ARBA" id="ARBA00023002"/>
    </source>
</evidence>
<dbReference type="GO" id="GO:0070402">
    <property type="term" value="F:NADPH binding"/>
    <property type="evidence" value="ECO:0007669"/>
    <property type="project" value="TreeGrafter"/>
</dbReference>
<dbReference type="SUPFAM" id="SSF51735">
    <property type="entry name" value="NAD(P)-binding Rossmann-fold domains"/>
    <property type="match status" value="1"/>
</dbReference>
<evidence type="ECO:0000259" key="3">
    <source>
        <dbReference type="SMART" id="SM00829"/>
    </source>
</evidence>
<evidence type="ECO:0000313" key="4">
    <source>
        <dbReference type="EMBL" id="BCI56061.1"/>
    </source>
</evidence>
<dbReference type="PANTHER" id="PTHR48106">
    <property type="entry name" value="QUINONE OXIDOREDUCTASE PIG3-RELATED"/>
    <property type="match status" value="1"/>
</dbReference>
<protein>
    <submittedName>
        <fullName evidence="4">Zinc-binding alcohol dehydrogenase</fullName>
    </submittedName>
</protein>
<feature type="domain" description="Enoyl reductase (ER)" evidence="3">
    <location>
        <begin position="43"/>
        <end position="344"/>
    </location>
</feature>